<dbReference type="RefSeq" id="WP_056952256.1">
    <property type="nucleotide sequence ID" value="NZ_AZDY01000037.1"/>
</dbReference>
<evidence type="ECO:0000313" key="9">
    <source>
        <dbReference type="EMBL" id="KRK83006.1"/>
    </source>
</evidence>
<comment type="catalytic activity">
    <reaction evidence="6 7">
        <text>Release of N-terminal amino acids, preferentially methionine, from peptides and arylamides.</text>
        <dbReference type="EC" id="3.4.11.18"/>
    </reaction>
</comment>
<dbReference type="GO" id="GO:0046872">
    <property type="term" value="F:metal ion binding"/>
    <property type="evidence" value="ECO:0007669"/>
    <property type="project" value="UniProtKB-UniRule"/>
</dbReference>
<gene>
    <name evidence="6" type="primary">map</name>
    <name evidence="9" type="ORF">FC78_GL001813</name>
</gene>
<feature type="binding site" evidence="6">
    <location>
        <position position="177"/>
    </location>
    <ligand>
        <name>substrate</name>
    </ligand>
</feature>
<feature type="domain" description="Peptidase M24" evidence="8">
    <location>
        <begin position="11"/>
        <end position="247"/>
    </location>
</feature>
<proteinExistence type="inferred from homology"/>
<comment type="similarity">
    <text evidence="6">Belongs to the peptidase M24A family. Methionine aminopeptidase type 1 subfamily.</text>
</comment>
<keyword evidence="10" id="KW-1185">Reference proteome</keyword>
<dbReference type="EC" id="3.4.11.18" evidence="6 7"/>
<evidence type="ECO:0000256" key="1">
    <source>
        <dbReference type="ARBA" id="ARBA00002521"/>
    </source>
</evidence>
<dbReference type="OrthoDB" id="9802055at2"/>
<dbReference type="STRING" id="1423788.FC78_GL001813"/>
<feature type="binding site" evidence="6">
    <location>
        <position position="240"/>
    </location>
    <ligand>
        <name>a divalent metal cation</name>
        <dbReference type="ChEBI" id="CHEBI:60240"/>
        <label>1</label>
    </ligand>
</feature>
<reference evidence="9 10" key="1">
    <citation type="journal article" date="2015" name="Genome Announc.">
        <title>Expanding the biotechnology potential of lactobacilli through comparative genomics of 213 strains and associated genera.</title>
        <authorList>
            <person name="Sun Z."/>
            <person name="Harris H.M."/>
            <person name="McCann A."/>
            <person name="Guo C."/>
            <person name="Argimon S."/>
            <person name="Zhang W."/>
            <person name="Yang X."/>
            <person name="Jeffery I.B."/>
            <person name="Cooney J.C."/>
            <person name="Kagawa T.F."/>
            <person name="Liu W."/>
            <person name="Song Y."/>
            <person name="Salvetti E."/>
            <person name="Wrobel A."/>
            <person name="Rasinkangas P."/>
            <person name="Parkhill J."/>
            <person name="Rea M.C."/>
            <person name="O'Sullivan O."/>
            <person name="Ritari J."/>
            <person name="Douillard F.P."/>
            <person name="Paul Ross R."/>
            <person name="Yang R."/>
            <person name="Briner A.E."/>
            <person name="Felis G.E."/>
            <person name="de Vos W.M."/>
            <person name="Barrangou R."/>
            <person name="Klaenhammer T.R."/>
            <person name="Caufield P.W."/>
            <person name="Cui Y."/>
            <person name="Zhang H."/>
            <person name="O'Toole P.W."/>
        </authorList>
    </citation>
    <scope>NUCLEOTIDE SEQUENCE [LARGE SCALE GENOMIC DNA]</scope>
    <source>
        <strain evidence="9 10">DSM 19674</strain>
    </source>
</reference>
<organism evidence="9 10">
    <name type="scientific">Companilactobacillus bobalius DSM 19674</name>
    <dbReference type="NCBI Taxonomy" id="1423788"/>
    <lineage>
        <taxon>Bacteria</taxon>
        <taxon>Bacillati</taxon>
        <taxon>Bacillota</taxon>
        <taxon>Bacilli</taxon>
        <taxon>Lactobacillales</taxon>
        <taxon>Lactobacillaceae</taxon>
        <taxon>Companilactobacillus</taxon>
        <taxon>Companilactobacillus bobalius</taxon>
    </lineage>
</organism>
<dbReference type="InterPro" id="IPR036005">
    <property type="entry name" value="Creatinase/aminopeptidase-like"/>
</dbReference>
<dbReference type="PANTHER" id="PTHR43330">
    <property type="entry name" value="METHIONINE AMINOPEPTIDASE"/>
    <property type="match status" value="1"/>
</dbReference>
<keyword evidence="4 6" id="KW-0479">Metal-binding</keyword>
<sequence>MITLKSEREIEGMRESGKILAGVHLGLRDMIKPGISAYSIEEFANDYIVSHGAVPSEKGFEGYKYATCVDVNDEVAHGTPRKDLILKEGDLVKVDMTVSYKGYQSDSCWSYAVGSVSQETSDLMEVTKKSLYLGIAQSIEGNRLGDIGYAIQHYTEDEHGYGDVRELCGHGIQPTMHEQPDVLHYGEPGKGLRLKNGMTITIEPMINEGTWEIVDRSLKDPNDDWIYYASADGSWSAQYEHTLAITEDGPKILTSQDAAEDEKYLSWARKYLKEHNQMK</sequence>
<evidence type="ECO:0000256" key="6">
    <source>
        <dbReference type="HAMAP-Rule" id="MF_01974"/>
    </source>
</evidence>
<dbReference type="Pfam" id="PF00557">
    <property type="entry name" value="Peptidase_M24"/>
    <property type="match status" value="1"/>
</dbReference>
<dbReference type="SUPFAM" id="SSF55920">
    <property type="entry name" value="Creatinase/aminopeptidase"/>
    <property type="match status" value="1"/>
</dbReference>
<feature type="binding site" evidence="6">
    <location>
        <position position="240"/>
    </location>
    <ligand>
        <name>a divalent metal cation</name>
        <dbReference type="ChEBI" id="CHEBI:60240"/>
        <label>2</label>
        <note>catalytic</note>
    </ligand>
</feature>
<comment type="subunit">
    <text evidence="6">Monomer.</text>
</comment>
<protein>
    <recommendedName>
        <fullName evidence="6 7">Methionine aminopeptidase</fullName>
        <shortName evidence="6">MAP</shortName>
        <shortName evidence="6">MetAP</shortName>
        <ecNumber evidence="6 7">3.4.11.18</ecNumber>
    </recommendedName>
    <alternativeName>
        <fullName evidence="6">Peptidase M</fullName>
    </alternativeName>
</protein>
<dbReference type="GO" id="GO:0070006">
    <property type="term" value="F:metalloaminopeptidase activity"/>
    <property type="evidence" value="ECO:0007669"/>
    <property type="project" value="UniProtKB-UniRule"/>
</dbReference>
<comment type="cofactor">
    <cofactor evidence="6">
        <name>Co(2+)</name>
        <dbReference type="ChEBI" id="CHEBI:48828"/>
    </cofactor>
    <cofactor evidence="6">
        <name>Zn(2+)</name>
        <dbReference type="ChEBI" id="CHEBI:29105"/>
    </cofactor>
    <cofactor evidence="6">
        <name>Mn(2+)</name>
        <dbReference type="ChEBI" id="CHEBI:29035"/>
    </cofactor>
    <cofactor evidence="6">
        <name>Fe(2+)</name>
        <dbReference type="ChEBI" id="CHEBI:29033"/>
    </cofactor>
    <text evidence="6">Binds 2 divalent metal cations per subunit. Has a high-affinity and a low affinity metal-binding site. The true nature of the physiological cofactor is under debate. The enzyme is active with cobalt, zinc, manganese or divalent iron ions. Most likely, methionine aminopeptidases function as mononuclear Fe(2+)-metalloproteases under physiological conditions, and the catalytically relevant metal-binding site has been assigned to the histidine-containing high-affinity site.</text>
</comment>
<evidence type="ECO:0000259" key="8">
    <source>
        <dbReference type="Pfam" id="PF00557"/>
    </source>
</evidence>
<evidence type="ECO:0000256" key="7">
    <source>
        <dbReference type="RuleBase" id="RU003653"/>
    </source>
</evidence>
<evidence type="ECO:0000313" key="10">
    <source>
        <dbReference type="Proteomes" id="UP000051515"/>
    </source>
</evidence>
<feature type="binding site" evidence="6">
    <location>
        <position position="170"/>
    </location>
    <ligand>
        <name>a divalent metal cation</name>
        <dbReference type="ChEBI" id="CHEBI:60240"/>
        <label>2</label>
        <note>catalytic</note>
    </ligand>
</feature>
<dbReference type="PANTHER" id="PTHR43330:SF17">
    <property type="entry name" value="METHIONINE AMINOPEPTIDASE"/>
    <property type="match status" value="1"/>
</dbReference>
<accession>A0A0R1KHR9</accession>
<dbReference type="PRINTS" id="PR00599">
    <property type="entry name" value="MAPEPTIDASE"/>
</dbReference>
<dbReference type="NCBIfam" id="TIGR00500">
    <property type="entry name" value="met_pdase_I"/>
    <property type="match status" value="1"/>
</dbReference>
<comment type="caution">
    <text evidence="9">The sequence shown here is derived from an EMBL/GenBank/DDBJ whole genome shotgun (WGS) entry which is preliminary data.</text>
</comment>
<dbReference type="EMBL" id="AZDY01000037">
    <property type="protein sequence ID" value="KRK83006.1"/>
    <property type="molecule type" value="Genomic_DNA"/>
</dbReference>
<keyword evidence="2 6" id="KW-0031">Aminopeptidase</keyword>
<dbReference type="Gene3D" id="3.90.230.10">
    <property type="entry name" value="Creatinase/methionine aminopeptidase superfamily"/>
    <property type="match status" value="1"/>
</dbReference>
<dbReference type="GO" id="GO:0005829">
    <property type="term" value="C:cytosol"/>
    <property type="evidence" value="ECO:0007669"/>
    <property type="project" value="TreeGrafter"/>
</dbReference>
<feature type="binding site" evidence="6">
    <location>
        <position position="203"/>
    </location>
    <ligand>
        <name>a divalent metal cation</name>
        <dbReference type="ChEBI" id="CHEBI:60240"/>
        <label>2</label>
        <note>catalytic</note>
    </ligand>
</feature>
<dbReference type="InterPro" id="IPR000994">
    <property type="entry name" value="Pept_M24"/>
</dbReference>
<dbReference type="InterPro" id="IPR001714">
    <property type="entry name" value="Pept_M24_MAP"/>
</dbReference>
<evidence type="ECO:0000256" key="2">
    <source>
        <dbReference type="ARBA" id="ARBA00022438"/>
    </source>
</evidence>
<evidence type="ECO:0000256" key="5">
    <source>
        <dbReference type="ARBA" id="ARBA00022801"/>
    </source>
</evidence>
<dbReference type="InterPro" id="IPR002467">
    <property type="entry name" value="Pept_M24A_MAP1"/>
</dbReference>
<name>A0A0R1KHR9_9LACO</name>
<dbReference type="GO" id="GO:0004239">
    <property type="term" value="F:initiator methionyl aminopeptidase activity"/>
    <property type="evidence" value="ECO:0007669"/>
    <property type="project" value="UniProtKB-UniRule"/>
</dbReference>
<dbReference type="CDD" id="cd01086">
    <property type="entry name" value="MetAP1"/>
    <property type="match status" value="1"/>
</dbReference>
<feature type="binding site" evidence="6">
    <location>
        <position position="106"/>
    </location>
    <ligand>
        <name>a divalent metal cation</name>
        <dbReference type="ChEBI" id="CHEBI:60240"/>
        <label>2</label>
        <note>catalytic</note>
    </ligand>
</feature>
<feature type="binding site" evidence="6">
    <location>
        <position position="77"/>
    </location>
    <ligand>
        <name>substrate</name>
    </ligand>
</feature>
<dbReference type="PATRIC" id="fig|1423788.3.peg.1870"/>
<keyword evidence="5 6" id="KW-0378">Hydrolase</keyword>
<dbReference type="AlphaFoldDB" id="A0A0R1KHR9"/>
<feature type="binding site" evidence="6">
    <location>
        <position position="95"/>
    </location>
    <ligand>
        <name>a divalent metal cation</name>
        <dbReference type="ChEBI" id="CHEBI:60240"/>
        <label>1</label>
    </ligand>
</feature>
<dbReference type="Proteomes" id="UP000051515">
    <property type="component" value="Unassembled WGS sequence"/>
</dbReference>
<dbReference type="HAMAP" id="MF_01974">
    <property type="entry name" value="MetAP_1"/>
    <property type="match status" value="1"/>
</dbReference>
<feature type="binding site" evidence="6">
    <location>
        <position position="106"/>
    </location>
    <ligand>
        <name>a divalent metal cation</name>
        <dbReference type="ChEBI" id="CHEBI:60240"/>
        <label>1</label>
    </ligand>
</feature>
<evidence type="ECO:0000256" key="4">
    <source>
        <dbReference type="ARBA" id="ARBA00022723"/>
    </source>
</evidence>
<evidence type="ECO:0000256" key="3">
    <source>
        <dbReference type="ARBA" id="ARBA00022670"/>
    </source>
</evidence>
<keyword evidence="3 6" id="KW-0645">Protease</keyword>
<comment type="function">
    <text evidence="1 6">Removes the N-terminal methionine from nascent proteins. The N-terminal methionine is often cleaved when the second residue in the primary sequence is small and uncharged (Met-Ala-, Cys, Gly, Pro, Ser, Thr, or Val). Requires deformylation of the N(alpha)-formylated initiator methionine before it can be hydrolyzed.</text>
</comment>
<dbReference type="GO" id="GO:0006508">
    <property type="term" value="P:proteolysis"/>
    <property type="evidence" value="ECO:0007669"/>
    <property type="project" value="UniProtKB-KW"/>
</dbReference>